<sequence>MLVGGNIRDSVGDIKVDNGEPFDFALNVRDNVGDIKVDSGDALELGGSDSVCKKVGEYSTTVHEVAMTDQLNRSVGVKGFTESEGDKGNSDGSVPPGFGGMRFVSPERGKSNSDDDLNESRGNRVPLLEFRELLKEEISL</sequence>
<reference evidence="2" key="1">
    <citation type="journal article" date="2022" name="Mol. Ecol. Resour.">
        <title>The genomes of chicory, endive, great burdock and yacon provide insights into Asteraceae palaeo-polyploidization history and plant inulin production.</title>
        <authorList>
            <person name="Fan W."/>
            <person name="Wang S."/>
            <person name="Wang H."/>
            <person name="Wang A."/>
            <person name="Jiang F."/>
            <person name="Liu H."/>
            <person name="Zhao H."/>
            <person name="Xu D."/>
            <person name="Zhang Y."/>
        </authorList>
    </citation>
    <scope>NUCLEOTIDE SEQUENCE [LARGE SCALE GENOMIC DNA]</scope>
    <source>
        <strain evidence="2">cv. Yunnan</strain>
    </source>
</reference>
<proteinExistence type="predicted"/>
<reference evidence="1 2" key="2">
    <citation type="journal article" date="2022" name="Mol. Ecol. Resour.">
        <title>The genomes of chicory, endive, great burdock and yacon provide insights into Asteraceae paleo-polyploidization history and plant inulin production.</title>
        <authorList>
            <person name="Fan W."/>
            <person name="Wang S."/>
            <person name="Wang H."/>
            <person name="Wang A."/>
            <person name="Jiang F."/>
            <person name="Liu H."/>
            <person name="Zhao H."/>
            <person name="Xu D."/>
            <person name="Zhang Y."/>
        </authorList>
    </citation>
    <scope>NUCLEOTIDE SEQUENCE [LARGE SCALE GENOMIC DNA]</scope>
    <source>
        <strain evidence="2">cv. Yunnan</strain>
        <tissue evidence="1">Leaves</tissue>
    </source>
</reference>
<organism evidence="1 2">
    <name type="scientific">Smallanthus sonchifolius</name>
    <dbReference type="NCBI Taxonomy" id="185202"/>
    <lineage>
        <taxon>Eukaryota</taxon>
        <taxon>Viridiplantae</taxon>
        <taxon>Streptophyta</taxon>
        <taxon>Embryophyta</taxon>
        <taxon>Tracheophyta</taxon>
        <taxon>Spermatophyta</taxon>
        <taxon>Magnoliopsida</taxon>
        <taxon>eudicotyledons</taxon>
        <taxon>Gunneridae</taxon>
        <taxon>Pentapetalae</taxon>
        <taxon>asterids</taxon>
        <taxon>campanulids</taxon>
        <taxon>Asterales</taxon>
        <taxon>Asteraceae</taxon>
        <taxon>Asteroideae</taxon>
        <taxon>Heliantheae alliance</taxon>
        <taxon>Millerieae</taxon>
        <taxon>Smallanthus</taxon>
    </lineage>
</organism>
<comment type="caution">
    <text evidence="1">The sequence shown here is derived from an EMBL/GenBank/DDBJ whole genome shotgun (WGS) entry which is preliminary data.</text>
</comment>
<protein>
    <submittedName>
        <fullName evidence="1">Uncharacterized protein</fullName>
    </submittedName>
</protein>
<name>A0ACB9K425_9ASTR</name>
<accession>A0ACB9K425</accession>
<evidence type="ECO:0000313" key="2">
    <source>
        <dbReference type="Proteomes" id="UP001056120"/>
    </source>
</evidence>
<dbReference type="EMBL" id="CM042018">
    <property type="protein sequence ID" value="KAI3827004.1"/>
    <property type="molecule type" value="Genomic_DNA"/>
</dbReference>
<dbReference type="Proteomes" id="UP001056120">
    <property type="component" value="Linkage Group LG01"/>
</dbReference>
<gene>
    <name evidence="1" type="ORF">L1987_01065</name>
</gene>
<evidence type="ECO:0000313" key="1">
    <source>
        <dbReference type="EMBL" id="KAI3827004.1"/>
    </source>
</evidence>
<keyword evidence="2" id="KW-1185">Reference proteome</keyword>